<dbReference type="EMBL" id="CP159925">
    <property type="protein sequence ID" value="XCO73651.1"/>
    <property type="molecule type" value="Genomic_DNA"/>
</dbReference>
<evidence type="ECO:0000313" key="2">
    <source>
        <dbReference type="EMBL" id="XCO73651.1"/>
    </source>
</evidence>
<keyword evidence="3" id="KW-1185">Reference proteome</keyword>
<reference evidence="1 3" key="1">
    <citation type="submission" date="2024-02" db="EMBL/GenBank/DDBJ databases">
        <title>Lysobacter Genome Sequencing and Mining.</title>
        <authorList>
            <person name="Bierman J."/>
            <person name="Walker M.C."/>
        </authorList>
    </citation>
    <scope>NUCLEOTIDE SEQUENCE [LARGE SCALE GENOMIC DNA]</scope>
    <source>
        <strain evidence="1 3">PB6250</strain>
    </source>
</reference>
<dbReference type="Proteomes" id="UP001387215">
    <property type="component" value="Unassembled WGS sequence"/>
</dbReference>
<accession>A0AAU8MRA6</accession>
<evidence type="ECO:0000313" key="3">
    <source>
        <dbReference type="Proteomes" id="UP001387215"/>
    </source>
</evidence>
<gene>
    <name evidence="2" type="ORF">ABU614_14790</name>
    <name evidence="1" type="ORF">V2J18_08460</name>
</gene>
<dbReference type="RefSeq" id="WP_064746834.1">
    <property type="nucleotide sequence ID" value="NZ_CP159925.1"/>
</dbReference>
<protein>
    <recommendedName>
        <fullName evidence="4">DUF4224 domain-containing protein</fullName>
    </recommendedName>
</protein>
<organism evidence="2">
    <name type="scientific">Lysobacter firmicutimachus</name>
    <dbReference type="NCBI Taxonomy" id="1792846"/>
    <lineage>
        <taxon>Bacteria</taxon>
        <taxon>Pseudomonadati</taxon>
        <taxon>Pseudomonadota</taxon>
        <taxon>Gammaproteobacteria</taxon>
        <taxon>Lysobacterales</taxon>
        <taxon>Lysobacteraceae</taxon>
        <taxon>Lysobacter</taxon>
    </lineage>
</organism>
<sequence length="82" mass="9588">MVDRERRNSDKKLNAAELRAGLTPAQLDALTTLEFFRWELRFVRRPLFQDPIPVVFNRDGKRYAVLEPDGSLNENPGFKIRD</sequence>
<evidence type="ECO:0008006" key="4">
    <source>
        <dbReference type="Google" id="ProtNLM"/>
    </source>
</evidence>
<reference evidence="2" key="2">
    <citation type="submission" date="2024-06" db="EMBL/GenBank/DDBJ databases">
        <authorList>
            <person name="Li S."/>
        </authorList>
    </citation>
    <scope>NUCLEOTIDE SEQUENCE</scope>
    <source>
        <strain evidence="2">SR10</strain>
    </source>
</reference>
<dbReference type="AlphaFoldDB" id="A0AAU8MRA6"/>
<proteinExistence type="predicted"/>
<name>A0AAU8MRA6_9GAMM</name>
<dbReference type="EMBL" id="JBANDL010000002">
    <property type="protein sequence ID" value="MEI2454707.1"/>
    <property type="molecule type" value="Genomic_DNA"/>
</dbReference>
<evidence type="ECO:0000313" key="1">
    <source>
        <dbReference type="EMBL" id="MEI2454707.1"/>
    </source>
</evidence>